<evidence type="ECO:0000256" key="5">
    <source>
        <dbReference type="ARBA" id="ARBA00023110"/>
    </source>
</evidence>
<feature type="region of interest" description="Disordered" evidence="7">
    <location>
        <begin position="276"/>
        <end position="301"/>
    </location>
</feature>
<comment type="similarity">
    <text evidence="2">Belongs to the PpiC/parvulin rotamase family.</text>
</comment>
<name>A0A1Q2M7F8_9GAMM</name>
<evidence type="ECO:0000256" key="1">
    <source>
        <dbReference type="ARBA" id="ARBA00000971"/>
    </source>
</evidence>
<evidence type="ECO:0000256" key="6">
    <source>
        <dbReference type="ARBA" id="ARBA00023235"/>
    </source>
</evidence>
<evidence type="ECO:0000256" key="4">
    <source>
        <dbReference type="ARBA" id="ARBA00022729"/>
    </source>
</evidence>
<dbReference type="RefSeq" id="WP_077406241.1">
    <property type="nucleotide sequence ID" value="NZ_CP019650.1"/>
</dbReference>
<dbReference type="Proteomes" id="UP000188219">
    <property type="component" value="Chromosome"/>
</dbReference>
<dbReference type="PANTHER" id="PTHR47245:SF1">
    <property type="entry name" value="FOLDASE PROTEIN PRSA"/>
    <property type="match status" value="1"/>
</dbReference>
<dbReference type="EC" id="5.2.1.8" evidence="3"/>
<organism evidence="9 10">
    <name type="scientific">Microbulbifer agarilyticus</name>
    <dbReference type="NCBI Taxonomy" id="260552"/>
    <lineage>
        <taxon>Bacteria</taxon>
        <taxon>Pseudomonadati</taxon>
        <taxon>Pseudomonadota</taxon>
        <taxon>Gammaproteobacteria</taxon>
        <taxon>Cellvibrionales</taxon>
        <taxon>Microbulbiferaceae</taxon>
        <taxon>Microbulbifer</taxon>
    </lineage>
</organism>
<protein>
    <recommendedName>
        <fullName evidence="3">peptidylprolyl isomerase</fullName>
        <ecNumber evidence="3">5.2.1.8</ecNumber>
    </recommendedName>
</protein>
<dbReference type="InterPro" id="IPR050245">
    <property type="entry name" value="PrsA_foldase"/>
</dbReference>
<evidence type="ECO:0000256" key="3">
    <source>
        <dbReference type="ARBA" id="ARBA00013194"/>
    </source>
</evidence>
<evidence type="ECO:0000313" key="9">
    <source>
        <dbReference type="EMBL" id="AQQ68611.1"/>
    </source>
</evidence>
<evidence type="ECO:0000256" key="2">
    <source>
        <dbReference type="ARBA" id="ARBA00007656"/>
    </source>
</evidence>
<dbReference type="EMBL" id="CP019650">
    <property type="protein sequence ID" value="AQQ68611.1"/>
    <property type="molecule type" value="Genomic_DNA"/>
</dbReference>
<keyword evidence="4" id="KW-0732">Signal</keyword>
<keyword evidence="6" id="KW-0413">Isomerase</keyword>
<gene>
    <name evidence="9" type="ORF">Mag101_13950</name>
</gene>
<comment type="catalytic activity">
    <reaction evidence="1">
        <text>[protein]-peptidylproline (omega=180) = [protein]-peptidylproline (omega=0)</text>
        <dbReference type="Rhea" id="RHEA:16237"/>
        <dbReference type="Rhea" id="RHEA-COMP:10747"/>
        <dbReference type="Rhea" id="RHEA-COMP:10748"/>
        <dbReference type="ChEBI" id="CHEBI:83833"/>
        <dbReference type="ChEBI" id="CHEBI:83834"/>
        <dbReference type="EC" id="5.2.1.8"/>
    </reaction>
</comment>
<dbReference type="AlphaFoldDB" id="A0A1Q2M7F8"/>
<proteinExistence type="inferred from homology"/>
<feature type="domain" description="PpiC" evidence="8">
    <location>
        <begin position="115"/>
        <end position="241"/>
    </location>
</feature>
<evidence type="ECO:0000256" key="7">
    <source>
        <dbReference type="SAM" id="MobiDB-lite"/>
    </source>
</evidence>
<dbReference type="KEGG" id="maga:Mag101_13950"/>
<dbReference type="OrthoDB" id="196786at2"/>
<dbReference type="PANTHER" id="PTHR47245">
    <property type="entry name" value="PEPTIDYLPROLYL ISOMERASE"/>
    <property type="match status" value="1"/>
</dbReference>
<evidence type="ECO:0000313" key="10">
    <source>
        <dbReference type="Proteomes" id="UP000188219"/>
    </source>
</evidence>
<dbReference type="InterPro" id="IPR000297">
    <property type="entry name" value="PPIase_PpiC"/>
</dbReference>
<feature type="compositionally biased region" description="Polar residues" evidence="7">
    <location>
        <begin position="277"/>
        <end position="292"/>
    </location>
</feature>
<dbReference type="STRING" id="260552.Mag101_13950"/>
<accession>A0A1Q2M7F8</accession>
<reference evidence="9" key="1">
    <citation type="submission" date="2017-02" db="EMBL/GenBank/DDBJ databases">
        <title>Genome of Microbulbifer agarilyticus GP101.</title>
        <authorList>
            <person name="Jung J."/>
            <person name="Bae S.S."/>
            <person name="Baek K."/>
        </authorList>
    </citation>
    <scope>NUCLEOTIDE SEQUENCE [LARGE SCALE GENOMIC DNA]</scope>
    <source>
        <strain evidence="9">GP101</strain>
    </source>
</reference>
<keyword evidence="5" id="KW-0697">Rotamase</keyword>
<sequence>MKLHWIKDPSFQFALIGALLFGVSSIFQSGSFAPKEEIVISEARIRNISSIFERGWQRPPNDQELQRLIDEYVREEVLYREALNMGLDQNDAVIRRRLRTKMEFLAKDLVDAIEPSEQILQQFHQKNLQEYTSPAQYSFEQIFLDSDKRAEVAEDARIVLTRLTAGRDPRKLGDRSLLDYQFESVTPDRIDRVFGSDFSLQLVDLPTSEWTGPLTSAYGEHLVRITELVPEVQPAFTEIRDQVLSDWQEAERKDVLHVQYQTLRDKYTVSIAPLSPTAESASAQNRSISTDEPTAGEVARQ</sequence>
<evidence type="ECO:0000259" key="8">
    <source>
        <dbReference type="Pfam" id="PF13145"/>
    </source>
</evidence>
<dbReference type="GO" id="GO:0003755">
    <property type="term" value="F:peptidyl-prolyl cis-trans isomerase activity"/>
    <property type="evidence" value="ECO:0007669"/>
    <property type="project" value="UniProtKB-KW"/>
</dbReference>
<dbReference type="Pfam" id="PF13145">
    <property type="entry name" value="Rotamase_2"/>
    <property type="match status" value="1"/>
</dbReference>
<keyword evidence="10" id="KW-1185">Reference proteome</keyword>